<keyword evidence="1" id="KW-0812">Transmembrane</keyword>
<feature type="transmembrane region" description="Helical" evidence="1">
    <location>
        <begin position="12"/>
        <end position="32"/>
    </location>
</feature>
<comment type="caution">
    <text evidence="2">The sequence shown here is derived from an EMBL/GenBank/DDBJ whole genome shotgun (WGS) entry which is preliminary data.</text>
</comment>
<organism evidence="2 3">
    <name type="scientific">Novosphingobium album</name>
    <name type="common">ex Hu et al. 2023</name>
    <dbReference type="NCBI Taxonomy" id="2930093"/>
    <lineage>
        <taxon>Bacteria</taxon>
        <taxon>Pseudomonadati</taxon>
        <taxon>Pseudomonadota</taxon>
        <taxon>Alphaproteobacteria</taxon>
        <taxon>Sphingomonadales</taxon>
        <taxon>Sphingomonadaceae</taxon>
        <taxon>Novosphingobium</taxon>
    </lineage>
</organism>
<dbReference type="Proteomes" id="UP001162880">
    <property type="component" value="Unassembled WGS sequence"/>
</dbReference>
<protein>
    <recommendedName>
        <fullName evidence="4">DUF4239 domain-containing protein</fullName>
    </recommendedName>
</protein>
<gene>
    <name evidence="2" type="ORF">MTR64_07415</name>
</gene>
<feature type="transmembrane region" description="Helical" evidence="1">
    <location>
        <begin position="191"/>
        <end position="211"/>
    </location>
</feature>
<accession>A0ABT0B012</accession>
<dbReference type="Pfam" id="PF14023">
    <property type="entry name" value="Bestrophin-like"/>
    <property type="match status" value="1"/>
</dbReference>
<keyword evidence="1" id="KW-0472">Membrane</keyword>
<evidence type="ECO:0000313" key="3">
    <source>
        <dbReference type="Proteomes" id="UP001162880"/>
    </source>
</evidence>
<name>A0ABT0B012_9SPHN</name>
<keyword evidence="1" id="KW-1133">Transmembrane helix</keyword>
<evidence type="ECO:0008006" key="4">
    <source>
        <dbReference type="Google" id="ProtNLM"/>
    </source>
</evidence>
<dbReference type="InterPro" id="IPR025333">
    <property type="entry name" value="DUF4239"/>
</dbReference>
<feature type="transmembrane region" description="Helical" evidence="1">
    <location>
        <begin position="52"/>
        <end position="73"/>
    </location>
</feature>
<dbReference type="EMBL" id="JALHLE010000008">
    <property type="protein sequence ID" value="MCJ2178388.1"/>
    <property type="molecule type" value="Genomic_DNA"/>
</dbReference>
<reference evidence="2" key="1">
    <citation type="submission" date="2022-03" db="EMBL/GenBank/DDBJ databases">
        <title>Identification of a novel bacterium isolated from mangrove sediments.</title>
        <authorList>
            <person name="Pan X."/>
        </authorList>
    </citation>
    <scope>NUCLEOTIDE SEQUENCE</scope>
    <source>
        <strain evidence="2">B2580</strain>
    </source>
</reference>
<evidence type="ECO:0000256" key="1">
    <source>
        <dbReference type="SAM" id="Phobius"/>
    </source>
</evidence>
<evidence type="ECO:0000313" key="2">
    <source>
        <dbReference type="EMBL" id="MCJ2178388.1"/>
    </source>
</evidence>
<feature type="transmembrane region" description="Helical" evidence="1">
    <location>
        <begin position="217"/>
        <end position="234"/>
    </location>
</feature>
<keyword evidence="3" id="KW-1185">Reference proteome</keyword>
<sequence length="281" mass="30859">MTAFGTWLLTTPIWLIAAAIYGGMILSALAGWKLRAKSADDVSPRAKSEEGYVVSSVMGLLALLVGFTFALAIDRYDTRRKLVLEEANAIGTTYLRTQLLEEPHRTRISNLLLSYTENRVDLARSADNETRRNDLKASNLMVEQLWAATVAAFPTIQTRPLSSAYIGSVNEVIDLDSARQQSRRSHVPVEVFMMLVLYQLIAAGVLGYVLAGRRGRTTASLLLILFGGALILVIDIDRPTSGGITEDQRPMEQLLETMKAQPPGTFDVPMVPPVSEDLPPQ</sequence>
<dbReference type="RefSeq" id="WP_243992395.1">
    <property type="nucleotide sequence ID" value="NZ_JALHLE010000008.1"/>
</dbReference>
<proteinExistence type="predicted"/>